<proteinExistence type="inferred from homology"/>
<evidence type="ECO:0000256" key="1">
    <source>
        <dbReference type="ARBA" id="ARBA00007409"/>
    </source>
</evidence>
<dbReference type="InterPro" id="IPR004045">
    <property type="entry name" value="Glutathione_S-Trfase_N"/>
</dbReference>
<evidence type="ECO:0000313" key="6">
    <source>
        <dbReference type="EMBL" id="KAK2611793.1"/>
    </source>
</evidence>
<reference evidence="6" key="1">
    <citation type="submission" date="2023-06" db="EMBL/GenBank/DDBJ databases">
        <authorList>
            <person name="Noh H."/>
        </authorList>
    </citation>
    <scope>NUCLEOTIDE SEQUENCE</scope>
    <source>
        <strain evidence="6">DUCC20226</strain>
    </source>
</reference>
<evidence type="ECO:0000259" key="4">
    <source>
        <dbReference type="PROSITE" id="PS50404"/>
    </source>
</evidence>
<dbReference type="GO" id="GO:0005634">
    <property type="term" value="C:nucleus"/>
    <property type="evidence" value="ECO:0007669"/>
    <property type="project" value="TreeGrafter"/>
</dbReference>
<feature type="transmembrane region" description="Helical" evidence="3">
    <location>
        <begin position="157"/>
        <end position="175"/>
    </location>
</feature>
<dbReference type="Proteomes" id="UP001265746">
    <property type="component" value="Unassembled WGS sequence"/>
</dbReference>
<dbReference type="Gene3D" id="1.20.1050.10">
    <property type="match status" value="1"/>
</dbReference>
<feature type="domain" description="GST N-terminal" evidence="4">
    <location>
        <begin position="2"/>
        <end position="83"/>
    </location>
</feature>
<dbReference type="GO" id="GO:0005737">
    <property type="term" value="C:cytoplasm"/>
    <property type="evidence" value="ECO:0007669"/>
    <property type="project" value="TreeGrafter"/>
</dbReference>
<dbReference type="PROSITE" id="PS50404">
    <property type="entry name" value="GST_NTER"/>
    <property type="match status" value="1"/>
</dbReference>
<comment type="similarity">
    <text evidence="1 2">Belongs to the GST superfamily.</text>
</comment>
<keyword evidence="3" id="KW-1133">Transmembrane helix</keyword>
<dbReference type="InterPro" id="IPR004046">
    <property type="entry name" value="GST_C"/>
</dbReference>
<dbReference type="Pfam" id="PF02798">
    <property type="entry name" value="GST_N"/>
    <property type="match status" value="1"/>
</dbReference>
<organism evidence="6 7">
    <name type="scientific">Phomopsis amygdali</name>
    <name type="common">Fusicoccum amygdali</name>
    <dbReference type="NCBI Taxonomy" id="1214568"/>
    <lineage>
        <taxon>Eukaryota</taxon>
        <taxon>Fungi</taxon>
        <taxon>Dikarya</taxon>
        <taxon>Ascomycota</taxon>
        <taxon>Pezizomycotina</taxon>
        <taxon>Sordariomycetes</taxon>
        <taxon>Sordariomycetidae</taxon>
        <taxon>Diaporthales</taxon>
        <taxon>Diaporthaceae</taxon>
        <taxon>Diaporthe</taxon>
    </lineage>
</organism>
<dbReference type="SFLD" id="SFLDS00019">
    <property type="entry name" value="Glutathione_Transferase_(cytos"/>
    <property type="match status" value="1"/>
</dbReference>
<dbReference type="FunFam" id="3.40.30.10:FF:000142">
    <property type="entry name" value="Elongation factor 1 gamma"/>
    <property type="match status" value="1"/>
</dbReference>
<dbReference type="InterPro" id="IPR036282">
    <property type="entry name" value="Glutathione-S-Trfase_C_sf"/>
</dbReference>
<evidence type="ECO:0008006" key="8">
    <source>
        <dbReference type="Google" id="ProtNLM"/>
    </source>
</evidence>
<dbReference type="AlphaFoldDB" id="A0AAD9SMS5"/>
<gene>
    <name evidence="6" type="ORF">N8I77_005117</name>
</gene>
<keyword evidence="3" id="KW-0472">Membrane</keyword>
<feature type="transmembrane region" description="Helical" evidence="3">
    <location>
        <begin position="106"/>
        <end position="124"/>
    </location>
</feature>
<dbReference type="InterPro" id="IPR050802">
    <property type="entry name" value="EF-GSTs"/>
</dbReference>
<dbReference type="SUPFAM" id="SSF47616">
    <property type="entry name" value="GST C-terminal domain-like"/>
    <property type="match status" value="1"/>
</dbReference>
<dbReference type="Gene3D" id="3.40.30.10">
    <property type="entry name" value="Glutaredoxin"/>
    <property type="match status" value="1"/>
</dbReference>
<name>A0AAD9SMS5_PHOAM</name>
<dbReference type="PANTHER" id="PTHR43986">
    <property type="entry name" value="ELONGATION FACTOR 1-GAMMA"/>
    <property type="match status" value="1"/>
</dbReference>
<dbReference type="InterPro" id="IPR040079">
    <property type="entry name" value="Glutathione_S-Trfase"/>
</dbReference>
<feature type="domain" description="GST C-terminal" evidence="5">
    <location>
        <begin position="88"/>
        <end position="215"/>
    </location>
</feature>
<dbReference type="PANTHER" id="PTHR43986:SF1">
    <property type="entry name" value="ELONGATION FACTOR 1-GAMMA"/>
    <property type="match status" value="1"/>
</dbReference>
<keyword evidence="3" id="KW-0812">Transmembrane</keyword>
<evidence type="ECO:0000259" key="5">
    <source>
        <dbReference type="PROSITE" id="PS50405"/>
    </source>
</evidence>
<dbReference type="Pfam" id="PF00043">
    <property type="entry name" value="GST_C"/>
    <property type="match status" value="1"/>
</dbReference>
<dbReference type="SFLD" id="SFLDG00358">
    <property type="entry name" value="Main_(cytGST)"/>
    <property type="match status" value="1"/>
</dbReference>
<keyword evidence="7" id="KW-1185">Reference proteome</keyword>
<evidence type="ECO:0000256" key="2">
    <source>
        <dbReference type="RuleBase" id="RU003494"/>
    </source>
</evidence>
<accession>A0AAD9SMS5</accession>
<protein>
    <recommendedName>
        <fullName evidence="8">Glutathione S-transferase</fullName>
    </recommendedName>
</protein>
<evidence type="ECO:0000313" key="7">
    <source>
        <dbReference type="Proteomes" id="UP001265746"/>
    </source>
</evidence>
<dbReference type="EMBL" id="JAUJFL010000002">
    <property type="protein sequence ID" value="KAK2611793.1"/>
    <property type="molecule type" value="Genomic_DNA"/>
</dbReference>
<dbReference type="PROSITE" id="PS50405">
    <property type="entry name" value="GST_CTER"/>
    <property type="match status" value="1"/>
</dbReference>
<dbReference type="CDD" id="cd03044">
    <property type="entry name" value="GST_N_EF1Bgamma"/>
    <property type="match status" value="1"/>
</dbReference>
<evidence type="ECO:0000256" key="3">
    <source>
        <dbReference type="SAM" id="Phobius"/>
    </source>
</evidence>
<dbReference type="InterPro" id="IPR036249">
    <property type="entry name" value="Thioredoxin-like_sf"/>
</dbReference>
<dbReference type="SUPFAM" id="SSF52833">
    <property type="entry name" value="Thioredoxin-like"/>
    <property type="match status" value="1"/>
</dbReference>
<dbReference type="InterPro" id="IPR010987">
    <property type="entry name" value="Glutathione-S-Trfase_C-like"/>
</dbReference>
<sequence length="221" mass="25022">MAFGKLYTRKPNPRTTAILAVAKAQGLDLDIVYHDREDPHSHEELLRINPLAQVPVFVGADGYKLTECIPIALYITSQEENTKLLGSSKQDYFNIIRWMSFANSDLLPAIGGVILPVIGLPLEVRMNDQDCLRVLRRDCKLLEDQLKKSKYLVGDQVTLADLFTVGLLFGAFMVLHKMLEAEYPRLTEWYNEVYHIPMFNSVAGPLHKLDIPLPILSQSQN</sequence>
<comment type="caution">
    <text evidence="6">The sequence shown here is derived from an EMBL/GenBank/DDBJ whole genome shotgun (WGS) entry which is preliminary data.</text>
</comment>